<accession>A0A382S800</accession>
<dbReference type="PANTHER" id="PTHR33221:SF5">
    <property type="entry name" value="HTH-TYPE TRANSCRIPTIONAL REGULATOR ISCR"/>
    <property type="match status" value="1"/>
</dbReference>
<protein>
    <submittedName>
        <fullName evidence="2">Uncharacterized protein</fullName>
    </submittedName>
</protein>
<dbReference type="Pfam" id="PF02082">
    <property type="entry name" value="Rrf2"/>
    <property type="match status" value="1"/>
</dbReference>
<keyword evidence="1" id="KW-0238">DNA-binding</keyword>
<dbReference type="InterPro" id="IPR000944">
    <property type="entry name" value="Tscrpt_reg_Rrf2"/>
</dbReference>
<dbReference type="InterPro" id="IPR036390">
    <property type="entry name" value="WH_DNA-bd_sf"/>
</dbReference>
<dbReference type="NCBIfam" id="TIGR00738">
    <property type="entry name" value="rrf2_super"/>
    <property type="match status" value="1"/>
</dbReference>
<dbReference type="PANTHER" id="PTHR33221">
    <property type="entry name" value="WINGED HELIX-TURN-HELIX TRANSCRIPTIONAL REGULATOR, RRF2 FAMILY"/>
    <property type="match status" value="1"/>
</dbReference>
<dbReference type="InterPro" id="IPR030489">
    <property type="entry name" value="TR_Rrf2-type_CS"/>
</dbReference>
<name>A0A382S800_9ZZZZ</name>
<dbReference type="SUPFAM" id="SSF46785">
    <property type="entry name" value="Winged helix' DNA-binding domain"/>
    <property type="match status" value="1"/>
</dbReference>
<reference evidence="2" key="1">
    <citation type="submission" date="2018-05" db="EMBL/GenBank/DDBJ databases">
        <authorList>
            <person name="Lanie J.A."/>
            <person name="Ng W.-L."/>
            <person name="Kazmierczak K.M."/>
            <person name="Andrzejewski T.M."/>
            <person name="Davidsen T.M."/>
            <person name="Wayne K.J."/>
            <person name="Tettelin H."/>
            <person name="Glass J.I."/>
            <person name="Rusch D."/>
            <person name="Podicherti R."/>
            <person name="Tsui H.-C.T."/>
            <person name="Winkler M.E."/>
        </authorList>
    </citation>
    <scope>NUCLEOTIDE SEQUENCE</scope>
</reference>
<evidence type="ECO:0000313" key="2">
    <source>
        <dbReference type="EMBL" id="SVD06044.1"/>
    </source>
</evidence>
<dbReference type="PROSITE" id="PS01332">
    <property type="entry name" value="HTH_RRF2_1"/>
    <property type="match status" value="1"/>
</dbReference>
<dbReference type="GO" id="GO:0003677">
    <property type="term" value="F:DNA binding"/>
    <property type="evidence" value="ECO:0007669"/>
    <property type="project" value="UniProtKB-KW"/>
</dbReference>
<dbReference type="InterPro" id="IPR036388">
    <property type="entry name" value="WH-like_DNA-bd_sf"/>
</dbReference>
<evidence type="ECO:0000256" key="1">
    <source>
        <dbReference type="ARBA" id="ARBA00023125"/>
    </source>
</evidence>
<dbReference type="AlphaFoldDB" id="A0A382S800"/>
<dbReference type="PROSITE" id="PS51197">
    <property type="entry name" value="HTH_RRF2_2"/>
    <property type="match status" value="1"/>
</dbReference>
<dbReference type="GO" id="GO:0003700">
    <property type="term" value="F:DNA-binding transcription factor activity"/>
    <property type="evidence" value="ECO:0007669"/>
    <property type="project" value="TreeGrafter"/>
</dbReference>
<gene>
    <name evidence="2" type="ORF">METZ01_LOCUS358898</name>
</gene>
<organism evidence="2">
    <name type="scientific">marine metagenome</name>
    <dbReference type="NCBI Taxonomy" id="408172"/>
    <lineage>
        <taxon>unclassified sequences</taxon>
        <taxon>metagenomes</taxon>
        <taxon>ecological metagenomes</taxon>
    </lineage>
</organism>
<dbReference type="GO" id="GO:0005829">
    <property type="term" value="C:cytosol"/>
    <property type="evidence" value="ECO:0007669"/>
    <property type="project" value="TreeGrafter"/>
</dbReference>
<sequence>MHLTTKGKYAVTALLDLSLNQTGGYTSIQEIALRQDISMTYLEQLFRNLRKAGIVESLRGPKGGYRLTRLSSEINVSEVVSAVEHKMDATQCGGTADCDSGRKCLTHDLWSELNDQVDSFLLSKSLEDVIGKKRKGFKDLRDGLIAVG</sequence>
<proteinExistence type="predicted"/>
<dbReference type="Gene3D" id="1.10.10.10">
    <property type="entry name" value="Winged helix-like DNA-binding domain superfamily/Winged helix DNA-binding domain"/>
    <property type="match status" value="1"/>
</dbReference>
<dbReference type="FunFam" id="1.10.10.10:FF:000026">
    <property type="entry name" value="HTH-type transcriptional regulator IscR"/>
    <property type="match status" value="1"/>
</dbReference>
<dbReference type="EMBL" id="UINC01127130">
    <property type="protein sequence ID" value="SVD06044.1"/>
    <property type="molecule type" value="Genomic_DNA"/>
</dbReference>